<protein>
    <submittedName>
        <fullName evidence="1">Alpha-N-acetylglucosamine transferase</fullName>
    </submittedName>
</protein>
<evidence type="ECO:0000313" key="2">
    <source>
        <dbReference type="Proteomes" id="UP001155057"/>
    </source>
</evidence>
<accession>A0A9X2Q3Z4</accession>
<dbReference type="InterPro" id="IPR029044">
    <property type="entry name" value="Nucleotide-diphossugar_trans"/>
</dbReference>
<dbReference type="SUPFAM" id="SSF53448">
    <property type="entry name" value="Nucleotide-diphospho-sugar transferases"/>
    <property type="match status" value="1"/>
</dbReference>
<dbReference type="GO" id="GO:0016740">
    <property type="term" value="F:transferase activity"/>
    <property type="evidence" value="ECO:0007669"/>
    <property type="project" value="UniProtKB-KW"/>
</dbReference>
<sequence length="146" mass="16633">MNRGLLYLAKGEPFVTEAERSAQQTATVMPEYPIAIVTDREPATDCFDTVIIDKSSFQKRDKPRALQQTPYRKTIYLDTDTYLTDSIDGLFDILDAFELGLRRDQGQSHVPESSQIPRHCLIKRLYERLAQSTGPTRPFCYASTPL</sequence>
<evidence type="ECO:0000313" key="1">
    <source>
        <dbReference type="EMBL" id="MCS3709644.1"/>
    </source>
</evidence>
<keyword evidence="1" id="KW-0808">Transferase</keyword>
<name>A0A9X2Q3Z4_9BACT</name>
<comment type="caution">
    <text evidence="1">The sequence shown here is derived from an EMBL/GenBank/DDBJ whole genome shotgun (WGS) entry which is preliminary data.</text>
</comment>
<gene>
    <name evidence="1" type="ORF">GGP61_001247</name>
</gene>
<dbReference type="Proteomes" id="UP001155057">
    <property type="component" value="Unassembled WGS sequence"/>
</dbReference>
<organism evidence="1 2">
    <name type="scientific">Salinibacter ruber</name>
    <dbReference type="NCBI Taxonomy" id="146919"/>
    <lineage>
        <taxon>Bacteria</taxon>
        <taxon>Pseudomonadati</taxon>
        <taxon>Rhodothermota</taxon>
        <taxon>Rhodothermia</taxon>
        <taxon>Rhodothermales</taxon>
        <taxon>Salinibacteraceae</taxon>
        <taxon>Salinibacter</taxon>
    </lineage>
</organism>
<dbReference type="AlphaFoldDB" id="A0A9X2Q3Z4"/>
<reference evidence="1" key="1">
    <citation type="submission" date="2022-08" db="EMBL/GenBank/DDBJ databases">
        <title>Genomic Encyclopedia of Type Strains, Phase V (KMG-V): Genome sequencing to study the core and pangenomes of soil and plant-associated prokaryotes.</title>
        <authorList>
            <person name="Whitman W."/>
        </authorList>
    </citation>
    <scope>NUCLEOTIDE SEQUENCE</scope>
    <source>
        <strain evidence="1">SP3049</strain>
    </source>
</reference>
<proteinExistence type="predicted"/>
<dbReference type="EMBL" id="JANUAE010000003">
    <property type="protein sequence ID" value="MCS3709644.1"/>
    <property type="molecule type" value="Genomic_DNA"/>
</dbReference>